<evidence type="ECO:0000313" key="7">
    <source>
        <dbReference type="EMBL" id="QEK39095.1"/>
    </source>
</evidence>
<dbReference type="InterPro" id="IPR003593">
    <property type="entry name" value="AAA+_ATPase"/>
</dbReference>
<evidence type="ECO:0000259" key="6">
    <source>
        <dbReference type="PROSITE" id="PS50893"/>
    </source>
</evidence>
<keyword evidence="3" id="KW-0536">Nodulation</keyword>
<sequence>MNSNLYQIQNIFKRYGKKDILKDVSFSIPEKSIVGLVGLNGSGKTTLSSIVSGLKPCTSGDVLLNGKTAYKNIDEYKRTIGLCPQRTNLDNRFTVRENLINDAVFFGISDERININLKKVIKKFNLEKYLDFKPAALSGGYKQRVSIARALMHEASLIILDEPTLGLDPNTRKSLWDVVKNLKEEGCSVLITTHYMDEIEGLIDKLCILSKGKIFFDGTVDELKKNKNSDLDKIFNKLAEEECE</sequence>
<reference evidence="7 8" key="1">
    <citation type="submission" date="2019-08" db="EMBL/GenBank/DDBJ databases">
        <title>Highly reduced genomes of protist endosymbionts show evolutionary convergence.</title>
        <authorList>
            <person name="George E."/>
            <person name="Husnik F."/>
            <person name="Tashyreva D."/>
            <person name="Prokopchuk G."/>
            <person name="Horak A."/>
            <person name="Kwong W.K."/>
            <person name="Lukes J."/>
            <person name="Keeling P.J."/>
        </authorList>
    </citation>
    <scope>NUCLEOTIDE SEQUENCE [LARGE SCALE GENOMIC DNA]</scope>
    <source>
        <strain evidence="7">1604HC</strain>
    </source>
</reference>
<dbReference type="RefSeq" id="WP_148972218.1">
    <property type="nucleotide sequence ID" value="NZ_CP043314.1"/>
</dbReference>
<feature type="domain" description="ABC transporter" evidence="6">
    <location>
        <begin position="6"/>
        <end position="236"/>
    </location>
</feature>
<evidence type="ECO:0000256" key="2">
    <source>
        <dbReference type="ARBA" id="ARBA00022448"/>
    </source>
</evidence>
<dbReference type="PANTHER" id="PTHR42711:SF5">
    <property type="entry name" value="ABC TRANSPORTER ATP-BINDING PROTEIN NATA"/>
    <property type="match status" value="1"/>
</dbReference>
<evidence type="ECO:0000256" key="3">
    <source>
        <dbReference type="ARBA" id="ARBA00022458"/>
    </source>
</evidence>
<dbReference type="Pfam" id="PF00005">
    <property type="entry name" value="ABC_tran"/>
    <property type="match status" value="1"/>
</dbReference>
<dbReference type="AlphaFoldDB" id="A0A5C0UG70"/>
<dbReference type="PROSITE" id="PS50893">
    <property type="entry name" value="ABC_TRANSPORTER_2"/>
    <property type="match status" value="1"/>
</dbReference>
<dbReference type="InterPro" id="IPR027417">
    <property type="entry name" value="P-loop_NTPase"/>
</dbReference>
<evidence type="ECO:0000313" key="8">
    <source>
        <dbReference type="Proteomes" id="UP000324924"/>
    </source>
</evidence>
<dbReference type="Gene3D" id="3.40.50.300">
    <property type="entry name" value="P-loop containing nucleotide triphosphate hydrolases"/>
    <property type="match status" value="1"/>
</dbReference>
<dbReference type="KEGG" id="nabu:FZC36_01430"/>
<dbReference type="SUPFAM" id="SSF52540">
    <property type="entry name" value="P-loop containing nucleoside triphosphate hydrolases"/>
    <property type="match status" value="1"/>
</dbReference>
<evidence type="ECO:0000256" key="1">
    <source>
        <dbReference type="ARBA" id="ARBA00005417"/>
    </source>
</evidence>
<dbReference type="GO" id="GO:0005524">
    <property type="term" value="F:ATP binding"/>
    <property type="evidence" value="ECO:0007669"/>
    <property type="project" value="UniProtKB-KW"/>
</dbReference>
<dbReference type="CDD" id="cd03230">
    <property type="entry name" value="ABC_DR_subfamily_A"/>
    <property type="match status" value="1"/>
</dbReference>
<keyword evidence="8" id="KW-1185">Reference proteome</keyword>
<proteinExistence type="inferred from homology"/>
<dbReference type="GO" id="GO:0016887">
    <property type="term" value="F:ATP hydrolysis activity"/>
    <property type="evidence" value="ECO:0007669"/>
    <property type="project" value="InterPro"/>
</dbReference>
<name>A0A5C0UG70_9PROT</name>
<gene>
    <name evidence="7" type="ORF">FZC36_01430</name>
</gene>
<organism evidence="7 8">
    <name type="scientific">Candidatus Nesciobacter abundans</name>
    <dbReference type="NCBI Taxonomy" id="2601668"/>
    <lineage>
        <taxon>Bacteria</taxon>
        <taxon>Pseudomonadati</taxon>
        <taxon>Pseudomonadota</taxon>
        <taxon>Alphaproteobacteria</taxon>
        <taxon>Holosporales</taxon>
        <taxon>Holosporaceae</taxon>
        <taxon>Candidatus Nesciobacter</taxon>
    </lineage>
</organism>
<evidence type="ECO:0000256" key="4">
    <source>
        <dbReference type="ARBA" id="ARBA00022741"/>
    </source>
</evidence>
<accession>A0A5C0UG70</accession>
<keyword evidence="4" id="KW-0547">Nucleotide-binding</keyword>
<evidence type="ECO:0000256" key="5">
    <source>
        <dbReference type="ARBA" id="ARBA00022840"/>
    </source>
</evidence>
<dbReference type="EMBL" id="CP043314">
    <property type="protein sequence ID" value="QEK39095.1"/>
    <property type="molecule type" value="Genomic_DNA"/>
</dbReference>
<protein>
    <submittedName>
        <fullName evidence="7">ABC transporter ATP-binding protein</fullName>
    </submittedName>
</protein>
<dbReference type="PANTHER" id="PTHR42711">
    <property type="entry name" value="ABC TRANSPORTER ATP-BINDING PROTEIN"/>
    <property type="match status" value="1"/>
</dbReference>
<dbReference type="OrthoDB" id="9778547at2"/>
<keyword evidence="5 7" id="KW-0067">ATP-binding</keyword>
<dbReference type="InterPro" id="IPR050763">
    <property type="entry name" value="ABC_transporter_ATP-binding"/>
</dbReference>
<comment type="similarity">
    <text evidence="1">Belongs to the ABC transporter superfamily.</text>
</comment>
<dbReference type="Proteomes" id="UP000324924">
    <property type="component" value="Chromosome"/>
</dbReference>
<keyword evidence="2" id="KW-0813">Transport</keyword>
<dbReference type="SMART" id="SM00382">
    <property type="entry name" value="AAA"/>
    <property type="match status" value="1"/>
</dbReference>
<dbReference type="InterPro" id="IPR003439">
    <property type="entry name" value="ABC_transporter-like_ATP-bd"/>
</dbReference>